<evidence type="ECO:0000256" key="4">
    <source>
        <dbReference type="ARBA" id="ARBA00022679"/>
    </source>
</evidence>
<comment type="catalytic activity">
    <reaction evidence="6 9">
        <text>lipid IVA (E. coli) + CMP-3-deoxy-beta-D-manno-octulosonate = alpha-Kdo-(2-&gt;6)-lipid IVA (E. coli) + CMP + H(+)</text>
        <dbReference type="Rhea" id="RHEA:28066"/>
        <dbReference type="ChEBI" id="CHEBI:15378"/>
        <dbReference type="ChEBI" id="CHEBI:58603"/>
        <dbReference type="ChEBI" id="CHEBI:60364"/>
        <dbReference type="ChEBI" id="CHEBI:60377"/>
        <dbReference type="ChEBI" id="CHEBI:85987"/>
        <dbReference type="EC" id="2.4.99.12"/>
    </reaction>
</comment>
<evidence type="ECO:0000256" key="6">
    <source>
        <dbReference type="ARBA" id="ARBA00049183"/>
    </source>
</evidence>
<evidence type="ECO:0000256" key="2">
    <source>
        <dbReference type="ARBA" id="ARBA00012621"/>
    </source>
</evidence>
<feature type="domain" description="3-deoxy-D-manno-octulosonic-acid transferase N-terminal" evidence="10">
    <location>
        <begin position="54"/>
        <end position="217"/>
    </location>
</feature>
<accession>A0A2R4W1Y8</accession>
<comment type="function">
    <text evidence="9">Involved in lipopolysaccharide (LPS) biosynthesis. Catalyzes the transfer of 3-deoxy-D-manno-octulosonate (Kdo) residue(s) from CMP-Kdo to lipid IV(A), the tetraacyldisaccharide-1,4'-bisphosphate precursor of lipid A.</text>
</comment>
<dbReference type="GO" id="GO:0009245">
    <property type="term" value="P:lipid A biosynthetic process"/>
    <property type="evidence" value="ECO:0007669"/>
    <property type="project" value="TreeGrafter"/>
</dbReference>
<evidence type="ECO:0000256" key="5">
    <source>
        <dbReference type="ARBA" id="ARBA00031445"/>
    </source>
</evidence>
<feature type="site" description="Transition state stabilizer" evidence="8">
    <location>
        <position position="216"/>
    </location>
</feature>
<evidence type="ECO:0000256" key="9">
    <source>
        <dbReference type="RuleBase" id="RU365103"/>
    </source>
</evidence>
<dbReference type="PANTHER" id="PTHR42755:SF1">
    <property type="entry name" value="3-DEOXY-D-MANNO-OCTULOSONIC ACID TRANSFERASE, MITOCHONDRIAL-RELATED"/>
    <property type="match status" value="1"/>
</dbReference>
<dbReference type="EC" id="2.4.99.12" evidence="2 9"/>
<organism evidence="11 12">
    <name type="scientific">Thermodesulfobium acidiphilum</name>
    <dbReference type="NCBI Taxonomy" id="1794699"/>
    <lineage>
        <taxon>Bacteria</taxon>
        <taxon>Pseudomonadati</taxon>
        <taxon>Thermodesulfobiota</taxon>
        <taxon>Thermodesulfobiia</taxon>
        <taxon>Thermodesulfobiales</taxon>
        <taxon>Thermodesulfobiaceae</taxon>
        <taxon>Thermodesulfobium</taxon>
    </lineage>
</organism>
<keyword evidence="9" id="KW-0448">Lipopolysaccharide biosynthesis</keyword>
<dbReference type="GO" id="GO:0043842">
    <property type="term" value="F:Kdo transferase activity"/>
    <property type="evidence" value="ECO:0007669"/>
    <property type="project" value="UniProtKB-EC"/>
</dbReference>
<dbReference type="EMBL" id="CP020921">
    <property type="protein sequence ID" value="AWB10708.1"/>
    <property type="molecule type" value="Genomic_DNA"/>
</dbReference>
<dbReference type="AlphaFoldDB" id="A0A2R4W1Y8"/>
<dbReference type="InterPro" id="IPR039901">
    <property type="entry name" value="Kdotransferase"/>
</dbReference>
<dbReference type="Gene3D" id="3.40.50.2000">
    <property type="entry name" value="Glycogen Phosphorylase B"/>
    <property type="match status" value="1"/>
</dbReference>
<dbReference type="RefSeq" id="WP_108309491.1">
    <property type="nucleotide sequence ID" value="NZ_CP020921.1"/>
</dbReference>
<dbReference type="GO" id="GO:0005886">
    <property type="term" value="C:plasma membrane"/>
    <property type="evidence" value="ECO:0007669"/>
    <property type="project" value="UniProtKB-SubCell"/>
</dbReference>
<evidence type="ECO:0000256" key="3">
    <source>
        <dbReference type="ARBA" id="ARBA00019077"/>
    </source>
</evidence>
<evidence type="ECO:0000256" key="1">
    <source>
        <dbReference type="ARBA" id="ARBA00004713"/>
    </source>
</evidence>
<evidence type="ECO:0000259" key="10">
    <source>
        <dbReference type="Pfam" id="PF04413"/>
    </source>
</evidence>
<evidence type="ECO:0000313" key="12">
    <source>
        <dbReference type="Proteomes" id="UP000244792"/>
    </source>
</evidence>
<comment type="subcellular location">
    <subcellularLocation>
        <location evidence="9">Cell membrane</location>
    </subcellularLocation>
</comment>
<keyword evidence="12" id="KW-1185">Reference proteome</keyword>
<dbReference type="SUPFAM" id="SSF53756">
    <property type="entry name" value="UDP-Glycosyltransferase/glycogen phosphorylase"/>
    <property type="match status" value="1"/>
</dbReference>
<evidence type="ECO:0000313" key="11">
    <source>
        <dbReference type="EMBL" id="AWB10708.1"/>
    </source>
</evidence>
<reference evidence="11 12" key="1">
    <citation type="submission" date="2017-04" db="EMBL/GenBank/DDBJ databases">
        <title>Genomic insights into metabolism of Thermodesulfobium acidiphilum.</title>
        <authorList>
            <person name="Toshchakov S.V."/>
            <person name="Frolov E.N."/>
            <person name="Kublanov I.V."/>
            <person name="Samarov N.I."/>
            <person name="Novikov A."/>
            <person name="Lebedinsky A.V."/>
            <person name="Bonch-Osmolovskaya E.A."/>
            <person name="Chernyh N.A."/>
        </authorList>
    </citation>
    <scope>NUCLEOTIDE SEQUENCE [LARGE SCALE GENOMIC DNA]</scope>
    <source>
        <strain evidence="11 12">3127-1</strain>
    </source>
</reference>
<comment type="similarity">
    <text evidence="9">Belongs to the glycosyltransferase group 1 family.</text>
</comment>
<dbReference type="Gene3D" id="3.40.50.11720">
    <property type="entry name" value="3-Deoxy-D-manno-octulosonic-acid transferase, N-terminal domain"/>
    <property type="match status" value="1"/>
</dbReference>
<evidence type="ECO:0000256" key="7">
    <source>
        <dbReference type="PIRSR" id="PIRSR639901-1"/>
    </source>
</evidence>
<dbReference type="Pfam" id="PF04413">
    <property type="entry name" value="Glycos_transf_N"/>
    <property type="match status" value="1"/>
</dbReference>
<sequence>MKFRSAIYDLLLLIASMYVILKSISNEGYRKTIKYRFTLSKNEPVIKDFKNQQKKSSFNGLWIHAASVGEVLGAVNLINKIKLEYENYPIFLTVTNYAALKLIREKYPDIYVRISPLDFSWLISKLCSILQVPNIVIVEAEYWPNLIDIFSKHGRIFHISTRFSKKAFNRYKSFNFLFKDIFSKITAFFAKTEDDKNNLIKYGIKENKVFTVGDIKAYQNYKDFCSEENIFDLVAGSTHRGEESILIKLYLKFEKNISLAIAPRHLSRLDEVIIELKRNNIKFLLWSKDKDFIKRYKNQKSIILIDTMGELSDIYSLGKIGFVGGTLQKIGGHNLFEPAICSRPVLFGKYYQRQSFMADTLLRENKEISNNTHKGAYVIENFEQFYKLVKYLLQDNNWLEEGKIARKKFEYASHSLERTYNLLKDKFNVFV</sequence>
<gene>
    <name evidence="11" type="ORF">TDSAC_1368</name>
</gene>
<evidence type="ECO:0000256" key="8">
    <source>
        <dbReference type="PIRSR" id="PIRSR639901-2"/>
    </source>
</evidence>
<comment type="pathway">
    <text evidence="1 9">Bacterial outer membrane biogenesis; LPS core biosynthesis.</text>
</comment>
<protein>
    <recommendedName>
        <fullName evidence="3 9">3-deoxy-D-manno-octulosonic acid transferase</fullName>
        <shortName evidence="9">Kdo transferase</shortName>
        <ecNumber evidence="2 9">2.4.99.12</ecNumber>
    </recommendedName>
    <alternativeName>
        <fullName evidence="5 9">Lipid IV(A) 3-deoxy-D-manno-octulosonic acid transferase</fullName>
    </alternativeName>
</protein>
<dbReference type="GO" id="GO:0009244">
    <property type="term" value="P:lipopolysaccharide core region biosynthetic process"/>
    <property type="evidence" value="ECO:0007669"/>
    <property type="project" value="UniProtKB-UniRule"/>
</dbReference>
<dbReference type="OrthoDB" id="9789797at2"/>
<feature type="site" description="Transition state stabilizer" evidence="8">
    <location>
        <position position="139"/>
    </location>
</feature>
<proteinExistence type="inferred from homology"/>
<feature type="active site" description="Proton acceptor" evidence="7">
    <location>
        <position position="70"/>
    </location>
</feature>
<dbReference type="InterPro" id="IPR038107">
    <property type="entry name" value="Glycos_transf_N_sf"/>
</dbReference>
<keyword evidence="9" id="KW-0472">Membrane</keyword>
<dbReference type="InterPro" id="IPR007507">
    <property type="entry name" value="Glycos_transf_N"/>
</dbReference>
<name>A0A2R4W1Y8_THEAF</name>
<keyword evidence="4 9" id="KW-0808">Transferase</keyword>
<keyword evidence="9" id="KW-1003">Cell membrane</keyword>
<dbReference type="KEGG" id="taci:TDSAC_1368"/>
<dbReference type="UniPathway" id="UPA00958"/>
<dbReference type="PANTHER" id="PTHR42755">
    <property type="entry name" value="3-DEOXY-MANNO-OCTULOSONATE CYTIDYLYLTRANSFERASE"/>
    <property type="match status" value="1"/>
</dbReference>
<dbReference type="Proteomes" id="UP000244792">
    <property type="component" value="Chromosome"/>
</dbReference>